<accession>A0A699YF84</accession>
<gene>
    <name evidence="2" type="ORF">HaLaN_03765</name>
</gene>
<protein>
    <submittedName>
        <fullName evidence="2">Uncharacterized protein</fullName>
    </submittedName>
</protein>
<proteinExistence type="predicted"/>
<evidence type="ECO:0000256" key="1">
    <source>
        <dbReference type="SAM" id="MobiDB-lite"/>
    </source>
</evidence>
<organism evidence="2 3">
    <name type="scientific">Haematococcus lacustris</name>
    <name type="common">Green alga</name>
    <name type="synonym">Haematococcus pluvialis</name>
    <dbReference type="NCBI Taxonomy" id="44745"/>
    <lineage>
        <taxon>Eukaryota</taxon>
        <taxon>Viridiplantae</taxon>
        <taxon>Chlorophyta</taxon>
        <taxon>core chlorophytes</taxon>
        <taxon>Chlorophyceae</taxon>
        <taxon>CS clade</taxon>
        <taxon>Chlamydomonadales</taxon>
        <taxon>Haematococcaceae</taxon>
        <taxon>Haematococcus</taxon>
    </lineage>
</organism>
<evidence type="ECO:0000313" key="3">
    <source>
        <dbReference type="Proteomes" id="UP000485058"/>
    </source>
</evidence>
<reference evidence="2 3" key="1">
    <citation type="submission" date="2020-02" db="EMBL/GenBank/DDBJ databases">
        <title>Draft genome sequence of Haematococcus lacustris strain NIES-144.</title>
        <authorList>
            <person name="Morimoto D."/>
            <person name="Nakagawa S."/>
            <person name="Yoshida T."/>
            <person name="Sawayama S."/>
        </authorList>
    </citation>
    <scope>NUCLEOTIDE SEQUENCE [LARGE SCALE GENOMIC DNA]</scope>
    <source>
        <strain evidence="2 3">NIES-144</strain>
    </source>
</reference>
<name>A0A699YF84_HAELA</name>
<sequence>MLRQLKDFCKFFANPNFLRCYNQLQRRHVRHRHPVEVVLEKNMAEVSMKRHGCAKQLVVFFGAASIGTAGPTQQPGCHTASSLRARAQHSPSSQAQQAGS</sequence>
<feature type="region of interest" description="Disordered" evidence="1">
    <location>
        <begin position="69"/>
        <end position="100"/>
    </location>
</feature>
<evidence type="ECO:0000313" key="2">
    <source>
        <dbReference type="EMBL" id="GFH08747.1"/>
    </source>
</evidence>
<comment type="caution">
    <text evidence="2">The sequence shown here is derived from an EMBL/GenBank/DDBJ whole genome shotgun (WGS) entry which is preliminary data.</text>
</comment>
<keyword evidence="3" id="KW-1185">Reference proteome</keyword>
<dbReference type="Proteomes" id="UP000485058">
    <property type="component" value="Unassembled WGS sequence"/>
</dbReference>
<feature type="compositionally biased region" description="Low complexity" evidence="1">
    <location>
        <begin position="88"/>
        <end position="100"/>
    </location>
</feature>
<dbReference type="AlphaFoldDB" id="A0A699YF84"/>
<feature type="compositionally biased region" description="Polar residues" evidence="1">
    <location>
        <begin position="70"/>
        <end position="82"/>
    </location>
</feature>
<dbReference type="EMBL" id="BLLF01000182">
    <property type="protein sequence ID" value="GFH08747.1"/>
    <property type="molecule type" value="Genomic_DNA"/>
</dbReference>